<evidence type="ECO:0000256" key="4">
    <source>
        <dbReference type="ARBA" id="ARBA00022989"/>
    </source>
</evidence>
<dbReference type="InterPro" id="IPR007156">
    <property type="entry name" value="MamQ_LemA"/>
</dbReference>
<protein>
    <submittedName>
        <fullName evidence="8">LemA protein</fullName>
    </submittedName>
</protein>
<dbReference type="RefSeq" id="WP_128758273.1">
    <property type="nucleotide sequence ID" value="NZ_JASMRS010000005.1"/>
</dbReference>
<proteinExistence type="inferred from homology"/>
<evidence type="ECO:0000256" key="7">
    <source>
        <dbReference type="SAM" id="Phobius"/>
    </source>
</evidence>
<keyword evidence="9" id="KW-1185">Reference proteome</keyword>
<dbReference type="EMBL" id="QOVM01000005">
    <property type="protein sequence ID" value="RXG21662.1"/>
    <property type="molecule type" value="Genomic_DNA"/>
</dbReference>
<dbReference type="GO" id="GO:0016020">
    <property type="term" value="C:membrane"/>
    <property type="evidence" value="ECO:0007669"/>
    <property type="project" value="UniProtKB-SubCell"/>
</dbReference>
<organism evidence="8 9">
    <name type="scientific">Leeuwenhoekiella aequorea</name>
    <dbReference type="NCBI Taxonomy" id="283736"/>
    <lineage>
        <taxon>Bacteria</taxon>
        <taxon>Pseudomonadati</taxon>
        <taxon>Bacteroidota</taxon>
        <taxon>Flavobacteriia</taxon>
        <taxon>Flavobacteriales</taxon>
        <taxon>Flavobacteriaceae</taxon>
        <taxon>Leeuwenhoekiella</taxon>
    </lineage>
</organism>
<feature type="coiled-coil region" evidence="6">
    <location>
        <begin position="123"/>
        <end position="154"/>
    </location>
</feature>
<dbReference type="OrthoDB" id="9804152at2"/>
<keyword evidence="4 7" id="KW-1133">Transmembrane helix</keyword>
<evidence type="ECO:0000256" key="6">
    <source>
        <dbReference type="SAM" id="Coils"/>
    </source>
</evidence>
<evidence type="ECO:0000313" key="9">
    <source>
        <dbReference type="Proteomes" id="UP000289238"/>
    </source>
</evidence>
<keyword evidence="6" id="KW-0175">Coiled coil</keyword>
<feature type="transmembrane region" description="Helical" evidence="7">
    <location>
        <begin position="5"/>
        <end position="22"/>
    </location>
</feature>
<comment type="caution">
    <text evidence="8">The sequence shown here is derived from an EMBL/GenBank/DDBJ whole genome shotgun (WGS) entry which is preliminary data.</text>
</comment>
<evidence type="ECO:0000256" key="1">
    <source>
        <dbReference type="ARBA" id="ARBA00004167"/>
    </source>
</evidence>
<comment type="subcellular location">
    <subcellularLocation>
        <location evidence="1">Membrane</location>
        <topology evidence="1">Single-pass membrane protein</topology>
    </subcellularLocation>
</comment>
<evidence type="ECO:0000256" key="2">
    <source>
        <dbReference type="ARBA" id="ARBA00008854"/>
    </source>
</evidence>
<name>A0A4V1KQJ8_9FLAO</name>
<dbReference type="PANTHER" id="PTHR34478:SF2">
    <property type="entry name" value="MEMBRANE PROTEIN"/>
    <property type="match status" value="1"/>
</dbReference>
<dbReference type="AlphaFoldDB" id="A0A4V1KQJ8"/>
<keyword evidence="5 7" id="KW-0472">Membrane</keyword>
<gene>
    <name evidence="8" type="ORF">DSM00_2511</name>
</gene>
<keyword evidence="3 7" id="KW-0812">Transmembrane</keyword>
<evidence type="ECO:0000256" key="5">
    <source>
        <dbReference type="ARBA" id="ARBA00023136"/>
    </source>
</evidence>
<dbReference type="Pfam" id="PF04011">
    <property type="entry name" value="LemA"/>
    <property type="match status" value="1"/>
</dbReference>
<accession>A0A4V1KQJ8</accession>
<dbReference type="PANTHER" id="PTHR34478">
    <property type="entry name" value="PROTEIN LEMA"/>
    <property type="match status" value="1"/>
</dbReference>
<dbReference type="Proteomes" id="UP000289238">
    <property type="component" value="Unassembled WGS sequence"/>
</dbReference>
<evidence type="ECO:0000256" key="3">
    <source>
        <dbReference type="ARBA" id="ARBA00022692"/>
    </source>
</evidence>
<sequence length="205" mass="23136">MKKGIIALIVVVILGIIIYSFFKGFYNTAVTLQEDATAQWGNVESSYQRRSDLIPNIVNTAKGYAEFEQKTLTDVIEARSQATGVNIDPSNITPEQLAQFQQAQSGVSSALSRLLVTVERYPDLKANENFKELINELERTENRINVERNRYNEAIAPYNKHIKTFPNNIVNNFIGNFEEMGYFKADEGAQNAPDVNFDFNNKEAA</sequence>
<evidence type="ECO:0000313" key="8">
    <source>
        <dbReference type="EMBL" id="RXG21662.1"/>
    </source>
</evidence>
<comment type="similarity">
    <text evidence="2">Belongs to the LemA family.</text>
</comment>
<reference evidence="8 9" key="1">
    <citation type="submission" date="2018-07" db="EMBL/GenBank/DDBJ databases">
        <title>Leeuwenhoekiella genomics.</title>
        <authorList>
            <person name="Tahon G."/>
            <person name="Willems A."/>
        </authorList>
    </citation>
    <scope>NUCLEOTIDE SEQUENCE [LARGE SCALE GENOMIC DNA]</scope>
    <source>
        <strain evidence="8 9">LMG 22550</strain>
    </source>
</reference>
<dbReference type="Gene3D" id="1.20.1440.20">
    <property type="entry name" value="LemA-like domain"/>
    <property type="match status" value="1"/>
</dbReference>
<dbReference type="InterPro" id="IPR023353">
    <property type="entry name" value="LemA-like_dom_sf"/>
</dbReference>
<dbReference type="SUPFAM" id="SSF140478">
    <property type="entry name" value="LemA-like"/>
    <property type="match status" value="1"/>
</dbReference>